<evidence type="ECO:0000256" key="1">
    <source>
        <dbReference type="ARBA" id="ARBA00005721"/>
    </source>
</evidence>
<dbReference type="AlphaFoldDB" id="A0A6J4TPH2"/>
<protein>
    <recommendedName>
        <fullName evidence="3">Asp23/Gls24 family envelope stress response protein</fullName>
    </recommendedName>
</protein>
<evidence type="ECO:0008006" key="3">
    <source>
        <dbReference type="Google" id="ProtNLM"/>
    </source>
</evidence>
<accession>A0A6J4TPH2</accession>
<dbReference type="InterPro" id="IPR005531">
    <property type="entry name" value="Asp23"/>
</dbReference>
<dbReference type="Pfam" id="PF03780">
    <property type="entry name" value="Asp23"/>
    <property type="match status" value="1"/>
</dbReference>
<sequence>MDEVSVARESVHSPVVHAHISHAVIASYVADAALSVPGLHGFAGGGFGPLERRGERAARGVRVSHAGDDEGRVDLELRVVLDADADGPEVCQRIDDVVRDYLRSMVAVETGSVRVVVEGVTDAGDRRG</sequence>
<reference evidence="2" key="1">
    <citation type="submission" date="2020-02" db="EMBL/GenBank/DDBJ databases">
        <authorList>
            <person name="Meier V. D."/>
        </authorList>
    </citation>
    <scope>NUCLEOTIDE SEQUENCE</scope>
    <source>
        <strain evidence="2">AVDCRST_MAG79</strain>
    </source>
</reference>
<comment type="similarity">
    <text evidence="1">Belongs to the asp23 family.</text>
</comment>
<proteinExistence type="inferred from homology"/>
<organism evidence="2">
    <name type="scientific">uncultured Thermoleophilia bacterium</name>
    <dbReference type="NCBI Taxonomy" id="1497501"/>
    <lineage>
        <taxon>Bacteria</taxon>
        <taxon>Bacillati</taxon>
        <taxon>Actinomycetota</taxon>
        <taxon>Thermoleophilia</taxon>
        <taxon>environmental samples</taxon>
    </lineage>
</organism>
<evidence type="ECO:0000313" key="2">
    <source>
        <dbReference type="EMBL" id="CAA9527483.1"/>
    </source>
</evidence>
<name>A0A6J4TPH2_9ACTN</name>
<gene>
    <name evidence="2" type="ORF">AVDCRST_MAG79-635</name>
</gene>
<dbReference type="EMBL" id="CADCWC010000123">
    <property type="protein sequence ID" value="CAA9527483.1"/>
    <property type="molecule type" value="Genomic_DNA"/>
</dbReference>